<accession>A0ABQ3AQ34</accession>
<evidence type="ECO:0000313" key="3">
    <source>
        <dbReference type="Proteomes" id="UP000601597"/>
    </source>
</evidence>
<proteinExistence type="predicted"/>
<evidence type="ECO:0000256" key="1">
    <source>
        <dbReference type="SAM" id="SignalP"/>
    </source>
</evidence>
<reference evidence="3" key="1">
    <citation type="journal article" date="2019" name="Int. J. Syst. Evol. Microbiol.">
        <title>The Global Catalogue of Microorganisms (GCM) 10K type strain sequencing project: providing services to taxonomists for standard genome sequencing and annotation.</title>
        <authorList>
            <consortium name="The Broad Institute Genomics Platform"/>
            <consortium name="The Broad Institute Genome Sequencing Center for Infectious Disease"/>
            <person name="Wu L."/>
            <person name="Ma J."/>
        </authorList>
    </citation>
    <scope>NUCLEOTIDE SEQUENCE [LARGE SCALE GENOMIC DNA]</scope>
    <source>
        <strain evidence="3">KCTC 22280</strain>
    </source>
</reference>
<dbReference type="Proteomes" id="UP000601597">
    <property type="component" value="Unassembled WGS sequence"/>
</dbReference>
<feature type="chain" id="PRO_5045321303" description="HEAT repeat domain-containing protein" evidence="1">
    <location>
        <begin position="20"/>
        <end position="163"/>
    </location>
</feature>
<protein>
    <recommendedName>
        <fullName evidence="4">HEAT repeat domain-containing protein</fullName>
    </recommendedName>
</protein>
<keyword evidence="3" id="KW-1185">Reference proteome</keyword>
<gene>
    <name evidence="2" type="ORF">GCM10007071_03880</name>
</gene>
<comment type="caution">
    <text evidence="2">The sequence shown here is derived from an EMBL/GenBank/DDBJ whole genome shotgun (WGS) entry which is preliminary data.</text>
</comment>
<sequence>MKILIPAFFAFLASGISHAEEQDIEHRYLAEKIANYGSAIERCEAKASSRELPSPEVMDKLTSLEPDTARHFLVTSSAMAQRACEKPELTELAYAIGRLEEVNLSDKASAVLENTRPLLFGPGSWELERKYIELPESIKTDLMATGYFDEPFDDIGILESLNR</sequence>
<feature type="signal peptide" evidence="1">
    <location>
        <begin position="1"/>
        <end position="19"/>
    </location>
</feature>
<dbReference type="EMBL" id="BMXV01000001">
    <property type="protein sequence ID" value="GGY60456.1"/>
    <property type="molecule type" value="Genomic_DNA"/>
</dbReference>
<name>A0ABQ3AQ34_9GAMM</name>
<dbReference type="RefSeq" id="WP_189571977.1">
    <property type="nucleotide sequence ID" value="NZ_BMXV01000001.1"/>
</dbReference>
<organism evidence="2 3">
    <name type="scientific">Marinobacter zhanjiangensis</name>
    <dbReference type="NCBI Taxonomy" id="578215"/>
    <lineage>
        <taxon>Bacteria</taxon>
        <taxon>Pseudomonadati</taxon>
        <taxon>Pseudomonadota</taxon>
        <taxon>Gammaproteobacteria</taxon>
        <taxon>Pseudomonadales</taxon>
        <taxon>Marinobacteraceae</taxon>
        <taxon>Marinobacter</taxon>
    </lineage>
</organism>
<evidence type="ECO:0000313" key="2">
    <source>
        <dbReference type="EMBL" id="GGY60456.1"/>
    </source>
</evidence>
<evidence type="ECO:0008006" key="4">
    <source>
        <dbReference type="Google" id="ProtNLM"/>
    </source>
</evidence>
<keyword evidence="1" id="KW-0732">Signal</keyword>